<reference evidence="2 3" key="1">
    <citation type="journal article" date="2015" name="G3 (Bethesda)">
        <title>Insights into Ongoing Evolution of the Hexachlorocyclohexane Catabolic Pathway from Comparative Genomics of Ten Sphingomonadaceae Strains.</title>
        <authorList>
            <person name="Pearce S.L."/>
            <person name="Oakeshott J.G."/>
            <person name="Pandey G."/>
        </authorList>
    </citation>
    <scope>NUCLEOTIDE SEQUENCE [LARGE SCALE GENOMIC DNA]</scope>
    <source>
        <strain evidence="2 3">LL02</strain>
    </source>
</reference>
<dbReference type="Pfam" id="PF13687">
    <property type="entry name" value="DUF4153"/>
    <property type="match status" value="1"/>
</dbReference>
<keyword evidence="1" id="KW-0812">Transmembrane</keyword>
<keyword evidence="1" id="KW-0472">Membrane</keyword>
<evidence type="ECO:0000256" key="1">
    <source>
        <dbReference type="SAM" id="Phobius"/>
    </source>
</evidence>
<gene>
    <name evidence="2" type="ORF">V474_15625</name>
</gene>
<name>A0A0J7XXX2_9SPHN</name>
<feature type="transmembrane region" description="Helical" evidence="1">
    <location>
        <begin position="115"/>
        <end position="135"/>
    </location>
</feature>
<keyword evidence="3" id="KW-1185">Reference proteome</keyword>
<comment type="caution">
    <text evidence="2">The sequence shown here is derived from an EMBL/GenBank/DDBJ whole genome shotgun (WGS) entry which is preliminary data.</text>
</comment>
<evidence type="ECO:0000313" key="3">
    <source>
        <dbReference type="Proteomes" id="UP000052268"/>
    </source>
</evidence>
<dbReference type="EMBL" id="JACU01000004">
    <property type="protein sequence ID" value="KMS56377.1"/>
    <property type="molecule type" value="Genomic_DNA"/>
</dbReference>
<dbReference type="OrthoDB" id="7402611at2"/>
<dbReference type="PATRIC" id="fig|1114963.3.peg.1952"/>
<dbReference type="Proteomes" id="UP000052268">
    <property type="component" value="Unassembled WGS sequence"/>
</dbReference>
<feature type="transmembrane region" description="Helical" evidence="1">
    <location>
        <begin position="57"/>
        <end position="78"/>
    </location>
</feature>
<organism evidence="2 3">
    <name type="scientific">Novosphingobium barchaimii LL02</name>
    <dbReference type="NCBI Taxonomy" id="1114963"/>
    <lineage>
        <taxon>Bacteria</taxon>
        <taxon>Pseudomonadati</taxon>
        <taxon>Pseudomonadota</taxon>
        <taxon>Alphaproteobacteria</taxon>
        <taxon>Sphingomonadales</taxon>
        <taxon>Sphingomonadaceae</taxon>
        <taxon>Novosphingobium</taxon>
    </lineage>
</organism>
<accession>A0A0J7XXX2</accession>
<sequence>MSTLLSPSSPPPSEADAAPADWPLRAWGLALLGAFTGLAIHVLTLRHEIPPASEEVAQIKLALATFLGIGAILLGFLVERTRPTWTLSFAAVAGFVVALATYWNGPFNWYGSADIWQPACALLSVIIAAPLFQSWRGYRDQANSRLDIPYVQAYHYAWTNVVLWCAAWVFVCIAWLMALLLGELFRLIGIRLLHDLLQEHWVILMLIGAALGAGIGLLRDREQILGLLQRVVTTVLAVLAPVLALGLIVFLAAIPVTGLAPLWEATKSTTPILLGCIIGALCLTNAVIGETDMQTPRSPVLRFSAQALCLAVLPLAVIAAISTGSRIHQYGLTPDRLWAVMFTGIACAYGLASLVAVIRGRLAPAAYLRTANLHLAVALCALAFLLSTPLVSFGALSTRDQVTRLRNGTTPADKFDWRALRFEFGSAGVEAVRDLARTGATPAIRAAAAEATKAKSRWEVSDLRLESPKPVIDQQRLTILPRKIALPDTLLARLPDYNACGLEDPCAVVYKAGSDEAVVLQGTRVNIWRREGNVWSNEPGDKTFPGTERVKQINAGIASGKVELRDVTRRQMFVDGKPVGDPFE</sequence>
<feature type="transmembrane region" description="Helical" evidence="1">
    <location>
        <begin position="370"/>
        <end position="396"/>
    </location>
</feature>
<keyword evidence="1" id="KW-1133">Transmembrane helix</keyword>
<evidence type="ECO:0000313" key="2">
    <source>
        <dbReference type="EMBL" id="KMS56377.1"/>
    </source>
</evidence>
<feature type="transmembrane region" description="Helical" evidence="1">
    <location>
        <begin position="156"/>
        <end position="181"/>
    </location>
</feature>
<feature type="transmembrane region" description="Helical" evidence="1">
    <location>
        <begin position="85"/>
        <end position="103"/>
    </location>
</feature>
<dbReference type="AlphaFoldDB" id="A0A0J7XXX2"/>
<feature type="transmembrane region" description="Helical" evidence="1">
    <location>
        <begin position="231"/>
        <end position="256"/>
    </location>
</feature>
<feature type="transmembrane region" description="Helical" evidence="1">
    <location>
        <begin position="201"/>
        <end position="219"/>
    </location>
</feature>
<feature type="transmembrane region" description="Helical" evidence="1">
    <location>
        <begin position="337"/>
        <end position="358"/>
    </location>
</feature>
<evidence type="ECO:0008006" key="4">
    <source>
        <dbReference type="Google" id="ProtNLM"/>
    </source>
</evidence>
<feature type="transmembrane region" description="Helical" evidence="1">
    <location>
        <begin position="300"/>
        <end position="325"/>
    </location>
</feature>
<proteinExistence type="predicted"/>
<dbReference type="InterPro" id="IPR025291">
    <property type="entry name" value="DUF4153"/>
</dbReference>
<feature type="transmembrane region" description="Helical" evidence="1">
    <location>
        <begin position="268"/>
        <end position="288"/>
    </location>
</feature>
<protein>
    <recommendedName>
        <fullName evidence="4">DUF4153 domain-containing protein</fullName>
    </recommendedName>
</protein>